<dbReference type="OrthoDB" id="5354526at2759"/>
<dbReference type="InterPro" id="IPR036047">
    <property type="entry name" value="F-box-like_dom_sf"/>
</dbReference>
<organism evidence="3 4">
    <name type="scientific">Collybia nuda</name>
    <dbReference type="NCBI Taxonomy" id="64659"/>
    <lineage>
        <taxon>Eukaryota</taxon>
        <taxon>Fungi</taxon>
        <taxon>Dikarya</taxon>
        <taxon>Basidiomycota</taxon>
        <taxon>Agaricomycotina</taxon>
        <taxon>Agaricomycetes</taxon>
        <taxon>Agaricomycetidae</taxon>
        <taxon>Agaricales</taxon>
        <taxon>Tricholomatineae</taxon>
        <taxon>Clitocybaceae</taxon>
        <taxon>Collybia</taxon>
    </lineage>
</organism>
<keyword evidence="4" id="KW-1185">Reference proteome</keyword>
<protein>
    <recommendedName>
        <fullName evidence="2">F-box domain-containing protein</fullName>
    </recommendedName>
</protein>
<accession>A0A9P5YAH2</accession>
<proteinExistence type="predicted"/>
<reference evidence="3" key="1">
    <citation type="submission" date="2020-11" db="EMBL/GenBank/DDBJ databases">
        <authorList>
            <consortium name="DOE Joint Genome Institute"/>
            <person name="Ahrendt S."/>
            <person name="Riley R."/>
            <person name="Andreopoulos W."/>
            <person name="Labutti K."/>
            <person name="Pangilinan J."/>
            <person name="Ruiz-Duenas F.J."/>
            <person name="Barrasa J.M."/>
            <person name="Sanchez-Garcia M."/>
            <person name="Camarero S."/>
            <person name="Miyauchi S."/>
            <person name="Serrano A."/>
            <person name="Linde D."/>
            <person name="Babiker R."/>
            <person name="Drula E."/>
            <person name="Ayuso-Fernandez I."/>
            <person name="Pacheco R."/>
            <person name="Padilla G."/>
            <person name="Ferreira P."/>
            <person name="Barriuso J."/>
            <person name="Kellner H."/>
            <person name="Castanera R."/>
            <person name="Alfaro M."/>
            <person name="Ramirez L."/>
            <person name="Pisabarro A.G."/>
            <person name="Kuo A."/>
            <person name="Tritt A."/>
            <person name="Lipzen A."/>
            <person name="He G."/>
            <person name="Yan M."/>
            <person name="Ng V."/>
            <person name="Cullen D."/>
            <person name="Martin F."/>
            <person name="Rosso M.-N."/>
            <person name="Henrissat B."/>
            <person name="Hibbett D."/>
            <person name="Martinez A.T."/>
            <person name="Grigoriev I.V."/>
        </authorList>
    </citation>
    <scope>NUCLEOTIDE SEQUENCE</scope>
    <source>
        <strain evidence="3">CBS 247.69</strain>
    </source>
</reference>
<evidence type="ECO:0000259" key="2">
    <source>
        <dbReference type="Pfam" id="PF12937"/>
    </source>
</evidence>
<dbReference type="Pfam" id="PF12937">
    <property type="entry name" value="F-box-like"/>
    <property type="match status" value="1"/>
</dbReference>
<name>A0A9P5YAH2_9AGAR</name>
<evidence type="ECO:0000313" key="3">
    <source>
        <dbReference type="EMBL" id="KAF9464135.1"/>
    </source>
</evidence>
<gene>
    <name evidence="3" type="ORF">BDZ94DRAFT_1297351</name>
</gene>
<dbReference type="SUPFAM" id="SSF81383">
    <property type="entry name" value="F-box domain"/>
    <property type="match status" value="1"/>
</dbReference>
<feature type="region of interest" description="Disordered" evidence="1">
    <location>
        <begin position="469"/>
        <end position="491"/>
    </location>
</feature>
<dbReference type="EMBL" id="MU150256">
    <property type="protein sequence ID" value="KAF9464135.1"/>
    <property type="molecule type" value="Genomic_DNA"/>
</dbReference>
<dbReference type="Gene3D" id="3.80.10.10">
    <property type="entry name" value="Ribonuclease Inhibitor"/>
    <property type="match status" value="1"/>
</dbReference>
<dbReference type="InterPro" id="IPR032675">
    <property type="entry name" value="LRR_dom_sf"/>
</dbReference>
<dbReference type="AlphaFoldDB" id="A0A9P5YAH2"/>
<dbReference type="InterPro" id="IPR001810">
    <property type="entry name" value="F-box_dom"/>
</dbReference>
<evidence type="ECO:0000313" key="4">
    <source>
        <dbReference type="Proteomes" id="UP000807353"/>
    </source>
</evidence>
<dbReference type="Proteomes" id="UP000807353">
    <property type="component" value="Unassembled WGS sequence"/>
</dbReference>
<dbReference type="SUPFAM" id="SSF52047">
    <property type="entry name" value="RNI-like"/>
    <property type="match status" value="1"/>
</dbReference>
<feature type="domain" description="F-box" evidence="2">
    <location>
        <begin position="17"/>
        <end position="59"/>
    </location>
</feature>
<comment type="caution">
    <text evidence="3">The sequence shown here is derived from an EMBL/GenBank/DDBJ whole genome shotgun (WGS) entry which is preliminary data.</text>
</comment>
<evidence type="ECO:0000256" key="1">
    <source>
        <dbReference type="SAM" id="MobiDB-lite"/>
    </source>
</evidence>
<sequence length="545" mass="62411">MEVVSQGHGFTSQFNLYRLPNEMWIAIFEAMGEPSDLLKVIKTCKHFYALAVRVLYRNLQWISPISFVSNTRFWRKQTLAMTDVPTSLVVGISHINSNSFARFDPTSAIVEIDGSWNITPPHPGHATINSMYQQPMHAPSSENPSDWRRYSFFASKGLYDTLSQMISTFSMLQELVFHHAELPETIYPAIKSLPRLRHLAIQYCSLPVVHAEPDVTFAELPITALTLWCSKADSDQSPTSNYVYALHLCTARNLRVLKVDWTTVTARFFALTTPHIQAVLPSGIEDLTLRMPVSKLWPSEGDASRTMLIVPLVAFLRSSPSIRRLSVYNRLPSLELDAAILPNLNTYIGPLTTVVNVIRDRPVQHLEISDVDKKLTDFINLLPEVARIRPDLKTLCLVMREWDNEILHAVYQLFTDLRKIRIKYEDKYPSEYTLLSLGAQFLHRFPLMECLQLYQPGFPAPTILQSHADLPPSDVSSANDDHRDQGPGAAEDEDVKELIIPWQRHCKFLKEVQFVEGVVWRRAFDGDEWCKRRLPTFDRYRELMG</sequence>